<dbReference type="Proteomes" id="UP000245048">
    <property type="component" value="Unassembled WGS sequence"/>
</dbReference>
<evidence type="ECO:0000256" key="1">
    <source>
        <dbReference type="SAM" id="SignalP"/>
    </source>
</evidence>
<protein>
    <recommendedName>
        <fullName evidence="4">DUF4410 domain-containing protein</fullName>
    </recommendedName>
</protein>
<dbReference type="EMBL" id="PDOA01000018">
    <property type="protein sequence ID" value="PWC27101.1"/>
    <property type="molecule type" value="Genomic_DNA"/>
</dbReference>
<keyword evidence="1" id="KW-0732">Signal</keyword>
<dbReference type="PROSITE" id="PS51257">
    <property type="entry name" value="PROKAR_LIPOPROTEIN"/>
    <property type="match status" value="1"/>
</dbReference>
<comment type="caution">
    <text evidence="2">The sequence shown here is derived from an EMBL/GenBank/DDBJ whole genome shotgun (WGS) entry which is preliminary data.</text>
</comment>
<dbReference type="AlphaFoldDB" id="A0A2U1UZR7"/>
<gene>
    <name evidence="2" type="ORF">CR165_19270</name>
</gene>
<organism evidence="2 3">
    <name type="scientific">Teichococcus aestuarii</name>
    <dbReference type="NCBI Taxonomy" id="568898"/>
    <lineage>
        <taxon>Bacteria</taxon>
        <taxon>Pseudomonadati</taxon>
        <taxon>Pseudomonadota</taxon>
        <taxon>Alphaproteobacteria</taxon>
        <taxon>Acetobacterales</taxon>
        <taxon>Roseomonadaceae</taxon>
        <taxon>Roseomonas</taxon>
    </lineage>
</organism>
<feature type="chain" id="PRO_5015768039" description="DUF4410 domain-containing protein" evidence="1">
    <location>
        <begin position="23"/>
        <end position="157"/>
    </location>
</feature>
<evidence type="ECO:0000313" key="3">
    <source>
        <dbReference type="Proteomes" id="UP000245048"/>
    </source>
</evidence>
<accession>A0A2U1UZR7</accession>
<dbReference type="InterPro" id="IPR006311">
    <property type="entry name" value="TAT_signal"/>
</dbReference>
<proteinExistence type="predicted"/>
<dbReference type="PROSITE" id="PS51318">
    <property type="entry name" value="TAT"/>
    <property type="match status" value="1"/>
</dbReference>
<reference evidence="3" key="1">
    <citation type="submission" date="2017-10" db="EMBL/GenBank/DDBJ databases">
        <authorList>
            <person name="Toshchakov S.V."/>
            <person name="Goeva M.A."/>
        </authorList>
    </citation>
    <scope>NUCLEOTIDE SEQUENCE [LARGE SCALE GENOMIC DNA]</scope>
    <source>
        <strain evidence="3">JR1/69-1-13</strain>
    </source>
</reference>
<keyword evidence="3" id="KW-1185">Reference proteome</keyword>
<evidence type="ECO:0000313" key="2">
    <source>
        <dbReference type="EMBL" id="PWC27101.1"/>
    </source>
</evidence>
<evidence type="ECO:0008006" key="4">
    <source>
        <dbReference type="Google" id="ProtNLM"/>
    </source>
</evidence>
<name>A0A2U1UZR7_9PROT</name>
<feature type="signal peptide" evidence="1">
    <location>
        <begin position="1"/>
        <end position="22"/>
    </location>
</feature>
<sequence length="157" mass="16896">MRRPSRPRRRHVLAVLPSAALAGCAPTAEQQAAAFMPSAAATALRARQSRRFDTADRELMLQSTVGALQDLGYLIEETQAAHGVVVGTKNTSGRVRAQVVLRPGADGRSILVRATFQTIVPRPGAMIAMGETLEDPAIYQGFFEKLAQSAFLTAHEI</sequence>